<feature type="domain" description="T6SS Phospholipase effector Tle1-like catalytic" evidence="1">
    <location>
        <begin position="1"/>
        <end position="164"/>
    </location>
</feature>
<sequence length="191" mass="19916">MFGFSRGAYTVRSLAGMIATCGLPTGAFTDDCVTQAFAAYLDPMKRTSILAGLGACGLRDVTIKMLGVWDTVGSLSIPTIFSGVEENKYGFLDTSLHPDIKNAYQSMKQAQFPATLWTSKPVGGQTIEHVWFSGCHGDMGGGTALAGGVDAGTCLCDITMGRMVAKSQALGLTFDPAAAAQCGTLPAKVRS</sequence>
<evidence type="ECO:0000313" key="3">
    <source>
        <dbReference type="Proteomes" id="UP000515312"/>
    </source>
</evidence>
<reference evidence="2 3" key="1">
    <citation type="submission" date="2020-08" db="EMBL/GenBank/DDBJ databases">
        <title>Edaphobacter telluris sp. nov. and Acidobacterium dinghuensis sp. nov., two acidobacteria isolated from forest soil.</title>
        <authorList>
            <person name="Fu J."/>
            <person name="Qiu L."/>
        </authorList>
    </citation>
    <scope>NUCLEOTIDE SEQUENCE [LARGE SCALE GENOMIC DNA]</scope>
    <source>
        <strain evidence="2">4Y35</strain>
    </source>
</reference>
<accession>A0A7G8BR41</accession>
<organism evidence="2 3">
    <name type="scientific">Alloacidobacterium dinghuense</name>
    <dbReference type="NCBI Taxonomy" id="2763107"/>
    <lineage>
        <taxon>Bacteria</taxon>
        <taxon>Pseudomonadati</taxon>
        <taxon>Acidobacteriota</taxon>
        <taxon>Terriglobia</taxon>
        <taxon>Terriglobales</taxon>
        <taxon>Acidobacteriaceae</taxon>
        <taxon>Alloacidobacterium</taxon>
    </lineage>
</organism>
<dbReference type="InterPro" id="IPR018712">
    <property type="entry name" value="Tle1-like_cat"/>
</dbReference>
<dbReference type="PANTHER" id="PTHR33840:SF1">
    <property type="entry name" value="TLE1 PHOSPHOLIPASE DOMAIN-CONTAINING PROTEIN"/>
    <property type="match status" value="1"/>
</dbReference>
<gene>
    <name evidence="2" type="ORF">H7849_15340</name>
</gene>
<dbReference type="Pfam" id="PF09994">
    <property type="entry name" value="T6SS_Tle1-like_cat"/>
    <property type="match status" value="1"/>
</dbReference>
<evidence type="ECO:0000259" key="1">
    <source>
        <dbReference type="Pfam" id="PF09994"/>
    </source>
</evidence>
<dbReference type="AlphaFoldDB" id="A0A7G8BR41"/>
<dbReference type="KEGG" id="adin:H7849_15340"/>
<dbReference type="Proteomes" id="UP000515312">
    <property type="component" value="Chromosome"/>
</dbReference>
<proteinExistence type="predicted"/>
<evidence type="ECO:0000313" key="2">
    <source>
        <dbReference type="EMBL" id="QNI35011.1"/>
    </source>
</evidence>
<name>A0A7G8BR41_9BACT</name>
<dbReference type="EMBL" id="CP060394">
    <property type="protein sequence ID" value="QNI35011.1"/>
    <property type="molecule type" value="Genomic_DNA"/>
</dbReference>
<dbReference type="PANTHER" id="PTHR33840">
    <property type="match status" value="1"/>
</dbReference>
<protein>
    <submittedName>
        <fullName evidence="2">DUF2235 domain-containing protein</fullName>
    </submittedName>
</protein>
<keyword evidence="3" id="KW-1185">Reference proteome</keyword>